<feature type="region of interest" description="Disordered" evidence="1">
    <location>
        <begin position="1"/>
        <end position="25"/>
    </location>
</feature>
<dbReference type="AlphaFoldDB" id="A0A813BXR8"/>
<proteinExistence type="predicted"/>
<keyword evidence="3" id="KW-1185">Reference proteome</keyword>
<evidence type="ECO:0000313" key="3">
    <source>
        <dbReference type="Proteomes" id="UP000601435"/>
    </source>
</evidence>
<dbReference type="OrthoDB" id="445713at2759"/>
<sequence length="511" mass="56479">MEAHGRAEPRRRRPRSPGECSVTSSSWTDCARESLRSSYSQGALREGLPHLSAHRHDRATRHRHSSVERIPCWPVCQTWTHHRATPPWDWRRPAAGQSTFEHDRPGTARNFLVTGGFTGTWRDGFPGLTMDRFYRSSNFTRNNYFDTGRQSHGPNLRHMGAISPNQVAREGDVYPSAVRQLKAELLRMLPGARQGRLDARIHQTILQRGDPLVIRQRIECGPWVRQLTERFVYLYFTLGAVAINPRFFMERLLPRPTEVLAGWLLFATLRPAWSQLAIPDDMECQRGPHAAVWQSVKKSFRALLEETPGAVFNPIPAERVKDTVDKGIAQVKAAGGFDNLSANECGPGKIAIQLLSVCLISDPMGVAQTVQTAGEAFASPLLTVLLDIPWVATALSGWPIFGIMAQLSLRKAELLKDLVSQDSIDGLENKVSAAYFKSMRAAMASNDLAAMADATLKYLEDPTPGETDVLAALTALATQVSAWGTGLVKSPFDIAQAIAAPVLYLSNLVDI</sequence>
<dbReference type="EMBL" id="CAJNJA010081918">
    <property type="protein sequence ID" value="CAE7931062.1"/>
    <property type="molecule type" value="Genomic_DNA"/>
</dbReference>
<dbReference type="Proteomes" id="UP000601435">
    <property type="component" value="Unassembled WGS sequence"/>
</dbReference>
<evidence type="ECO:0000313" key="2">
    <source>
        <dbReference type="EMBL" id="CAE7931062.1"/>
    </source>
</evidence>
<protein>
    <submittedName>
        <fullName evidence="2">Uncharacterized protein</fullName>
    </submittedName>
</protein>
<organism evidence="2 3">
    <name type="scientific">Symbiodinium necroappetens</name>
    <dbReference type="NCBI Taxonomy" id="1628268"/>
    <lineage>
        <taxon>Eukaryota</taxon>
        <taxon>Sar</taxon>
        <taxon>Alveolata</taxon>
        <taxon>Dinophyceae</taxon>
        <taxon>Suessiales</taxon>
        <taxon>Symbiodiniaceae</taxon>
        <taxon>Symbiodinium</taxon>
    </lineage>
</organism>
<accession>A0A813BXR8</accession>
<comment type="caution">
    <text evidence="2">The sequence shown here is derived from an EMBL/GenBank/DDBJ whole genome shotgun (WGS) entry which is preliminary data.</text>
</comment>
<reference evidence="2" key="1">
    <citation type="submission" date="2021-02" db="EMBL/GenBank/DDBJ databases">
        <authorList>
            <person name="Dougan E. K."/>
            <person name="Rhodes N."/>
            <person name="Thang M."/>
            <person name="Chan C."/>
        </authorList>
    </citation>
    <scope>NUCLEOTIDE SEQUENCE</scope>
</reference>
<name>A0A813BXR8_9DINO</name>
<evidence type="ECO:0000256" key="1">
    <source>
        <dbReference type="SAM" id="MobiDB-lite"/>
    </source>
</evidence>
<gene>
    <name evidence="2" type="ORF">SNEC2469_LOCUS32399</name>
</gene>